<sequence length="355" mass="39393">MNPLTIRAGRKALDRIRTHGLDAADIALVPGAAGGPKGLGIAGLDRAIFGDWLPAKPRVRHLVGSSIGAWRFAAACCSDPAEVLARFAKGYSEQRYGAKPSARSVSDSARALLKDLFAGREAEILGHANYRLHILAVRGLGPLKRDSRYGTPMGFGLAALANAVGRRHLARFIERTVFHDRRERPPFMAVDRFDAFHTHAVALDVRNLNEALVATASIPIVLEGVADIPDAPLGTYWDGGIIDYHLHLPYQHAEGLVLYPHFTDRIVPGWLDKPMPWRRARGEWLDNVVLVAPSREYLAKMPHGKLPDRNDFKRYLHDYDARLKYWRFAISESDRLAEAFLAFAARPDPALVLPL</sequence>
<keyword evidence="1" id="KW-0443">Lipid metabolism</keyword>
<dbReference type="Pfam" id="PF01734">
    <property type="entry name" value="Patatin"/>
    <property type="match status" value="1"/>
</dbReference>
<keyword evidence="4" id="KW-1185">Reference proteome</keyword>
<name>A0A6M4GZS0_9PROT</name>
<dbReference type="InterPro" id="IPR016035">
    <property type="entry name" value="Acyl_Trfase/lysoPLipase"/>
</dbReference>
<feature type="domain" description="PNPLA" evidence="2">
    <location>
        <begin position="34"/>
        <end position="243"/>
    </location>
</feature>
<accession>A0A6M4GZS0</accession>
<dbReference type="RefSeq" id="WP_171095224.1">
    <property type="nucleotide sequence ID" value="NZ_CP053069.1"/>
</dbReference>
<evidence type="ECO:0000256" key="1">
    <source>
        <dbReference type="ARBA" id="ARBA00023098"/>
    </source>
</evidence>
<proteinExistence type="predicted"/>
<organism evidence="3 4">
    <name type="scientific">Usitatibacter rugosus</name>
    <dbReference type="NCBI Taxonomy" id="2732067"/>
    <lineage>
        <taxon>Bacteria</taxon>
        <taxon>Pseudomonadati</taxon>
        <taxon>Pseudomonadota</taxon>
        <taxon>Betaproteobacteria</taxon>
        <taxon>Nitrosomonadales</taxon>
        <taxon>Usitatibacteraceae</taxon>
        <taxon>Usitatibacter</taxon>
    </lineage>
</organism>
<gene>
    <name evidence="3" type="ORF">DSM104443_03844</name>
</gene>
<evidence type="ECO:0000259" key="2">
    <source>
        <dbReference type="Pfam" id="PF01734"/>
    </source>
</evidence>
<evidence type="ECO:0000313" key="4">
    <source>
        <dbReference type="Proteomes" id="UP000501534"/>
    </source>
</evidence>
<reference evidence="3 4" key="1">
    <citation type="submission" date="2020-04" db="EMBL/GenBank/DDBJ databases">
        <title>Usitatibacter rugosus gen. nov., sp. nov. and Usitatibacter palustris sp. nov., novel members of Usitatibacteraceae fam. nov. within the order Nitrosomonadales isolated from soil.</title>
        <authorList>
            <person name="Huber K.J."/>
            <person name="Neumann-Schaal M."/>
            <person name="Geppert A."/>
            <person name="Luckner M."/>
            <person name="Wanner G."/>
            <person name="Overmann J."/>
        </authorList>
    </citation>
    <scope>NUCLEOTIDE SEQUENCE [LARGE SCALE GENOMIC DNA]</scope>
    <source>
        <strain evidence="3 4">0125_3</strain>
    </source>
</reference>
<dbReference type="InterPro" id="IPR002641">
    <property type="entry name" value="PNPLA_dom"/>
</dbReference>
<evidence type="ECO:0000313" key="3">
    <source>
        <dbReference type="EMBL" id="QJR12751.1"/>
    </source>
</evidence>
<dbReference type="GO" id="GO:0006629">
    <property type="term" value="P:lipid metabolic process"/>
    <property type="evidence" value="ECO:0007669"/>
    <property type="project" value="UniProtKB-KW"/>
</dbReference>
<dbReference type="EMBL" id="CP053069">
    <property type="protein sequence ID" value="QJR12751.1"/>
    <property type="molecule type" value="Genomic_DNA"/>
</dbReference>
<dbReference type="Proteomes" id="UP000501534">
    <property type="component" value="Chromosome"/>
</dbReference>
<dbReference type="SUPFAM" id="SSF52151">
    <property type="entry name" value="FabD/lysophospholipase-like"/>
    <property type="match status" value="1"/>
</dbReference>
<dbReference type="AlphaFoldDB" id="A0A6M4GZS0"/>
<protein>
    <recommendedName>
        <fullName evidence="2">PNPLA domain-containing protein</fullName>
    </recommendedName>
</protein>
<dbReference type="KEGG" id="uru:DSM104443_03844"/>